<dbReference type="RefSeq" id="WP_345126950.1">
    <property type="nucleotide sequence ID" value="NZ_BAABDI010000037.1"/>
</dbReference>
<protein>
    <submittedName>
        <fullName evidence="1">Four helix bundle protein</fullName>
    </submittedName>
</protein>
<sequence length="123" mass="13864">MIGGKANVLYEKSYAFAVRVVKAYQFLSAEKREYVLSKQLLRCGTSIGANVTEANGAISDADFSAKISIAYKECLETKYWLNLLHDTDFITPKMFESMFADADELGKMLFTTLRSTRQLRNAI</sequence>
<dbReference type="Pfam" id="PF05635">
    <property type="entry name" value="23S_rRNA_IVP"/>
    <property type="match status" value="1"/>
</dbReference>
<reference evidence="2" key="1">
    <citation type="journal article" date="2019" name="Int. J. Syst. Evol. Microbiol.">
        <title>The Global Catalogue of Microorganisms (GCM) 10K type strain sequencing project: providing services to taxonomists for standard genome sequencing and annotation.</title>
        <authorList>
            <consortium name="The Broad Institute Genomics Platform"/>
            <consortium name="The Broad Institute Genome Sequencing Center for Infectious Disease"/>
            <person name="Wu L."/>
            <person name="Ma J."/>
        </authorList>
    </citation>
    <scope>NUCLEOTIDE SEQUENCE [LARGE SCALE GENOMIC DNA]</scope>
    <source>
        <strain evidence="2">JCM 17217</strain>
    </source>
</reference>
<dbReference type="SUPFAM" id="SSF158446">
    <property type="entry name" value="IVS-encoded protein-like"/>
    <property type="match status" value="1"/>
</dbReference>
<proteinExistence type="predicted"/>
<dbReference type="Gene3D" id="1.20.1440.60">
    <property type="entry name" value="23S rRNA-intervening sequence"/>
    <property type="match status" value="1"/>
</dbReference>
<dbReference type="PIRSF" id="PIRSF035652">
    <property type="entry name" value="CHP02436"/>
    <property type="match status" value="1"/>
</dbReference>
<accession>A0ABP7QYD7</accession>
<name>A0ABP7QYD7_9BACT</name>
<dbReference type="NCBIfam" id="TIGR02436">
    <property type="entry name" value="four helix bundle protein"/>
    <property type="match status" value="1"/>
</dbReference>
<organism evidence="1 2">
    <name type="scientific">Hymenobacter antarcticus</name>
    <dbReference type="NCBI Taxonomy" id="486270"/>
    <lineage>
        <taxon>Bacteria</taxon>
        <taxon>Pseudomonadati</taxon>
        <taxon>Bacteroidota</taxon>
        <taxon>Cytophagia</taxon>
        <taxon>Cytophagales</taxon>
        <taxon>Hymenobacteraceae</taxon>
        <taxon>Hymenobacter</taxon>
    </lineage>
</organism>
<dbReference type="InterPro" id="IPR012657">
    <property type="entry name" value="23S_rRNA-intervening_sequence"/>
</dbReference>
<evidence type="ECO:0000313" key="1">
    <source>
        <dbReference type="EMBL" id="GAA3989660.1"/>
    </source>
</evidence>
<keyword evidence="2" id="KW-1185">Reference proteome</keyword>
<dbReference type="Proteomes" id="UP001501556">
    <property type="component" value="Unassembled WGS sequence"/>
</dbReference>
<dbReference type="PANTHER" id="PTHR38471:SF2">
    <property type="entry name" value="FOUR HELIX BUNDLE PROTEIN"/>
    <property type="match status" value="1"/>
</dbReference>
<dbReference type="EMBL" id="BAABDI010000037">
    <property type="protein sequence ID" value="GAA3989660.1"/>
    <property type="molecule type" value="Genomic_DNA"/>
</dbReference>
<dbReference type="InterPro" id="IPR036583">
    <property type="entry name" value="23S_rRNA_IVS_sf"/>
</dbReference>
<comment type="caution">
    <text evidence="1">The sequence shown here is derived from an EMBL/GenBank/DDBJ whole genome shotgun (WGS) entry which is preliminary data.</text>
</comment>
<gene>
    <name evidence="1" type="ORF">GCM10022407_37730</name>
</gene>
<dbReference type="PANTHER" id="PTHR38471">
    <property type="entry name" value="FOUR HELIX BUNDLE PROTEIN"/>
    <property type="match status" value="1"/>
</dbReference>
<evidence type="ECO:0000313" key="2">
    <source>
        <dbReference type="Proteomes" id="UP001501556"/>
    </source>
</evidence>